<feature type="domain" description="Exonuclease" evidence="1">
    <location>
        <begin position="2"/>
        <end position="68"/>
    </location>
</feature>
<feature type="non-terminal residue" evidence="2">
    <location>
        <position position="87"/>
    </location>
</feature>
<gene>
    <name evidence="2" type="ORF">METZ01_LOCUS450361</name>
</gene>
<dbReference type="GO" id="GO:0005829">
    <property type="term" value="C:cytosol"/>
    <property type="evidence" value="ECO:0007669"/>
    <property type="project" value="TreeGrafter"/>
</dbReference>
<dbReference type="GO" id="GO:0008408">
    <property type="term" value="F:3'-5' exonuclease activity"/>
    <property type="evidence" value="ECO:0007669"/>
    <property type="project" value="TreeGrafter"/>
</dbReference>
<name>A0A382ZPN6_9ZZZZ</name>
<accession>A0A382ZPN6</accession>
<dbReference type="GO" id="GO:0045004">
    <property type="term" value="P:DNA replication proofreading"/>
    <property type="evidence" value="ECO:0007669"/>
    <property type="project" value="TreeGrafter"/>
</dbReference>
<sequence length="87" mass="9641">MEEFTTLVNPEIPVPKEIITLTGITNQMVIDSPLIADVIPDLINFVGNTPLVGHNIDFDYNFIKNNALGTDLSLKELPLYDTLSLAR</sequence>
<dbReference type="AlphaFoldDB" id="A0A382ZPN6"/>
<dbReference type="PANTHER" id="PTHR30231:SF41">
    <property type="entry name" value="DNA POLYMERASE III SUBUNIT EPSILON"/>
    <property type="match status" value="1"/>
</dbReference>
<organism evidence="2">
    <name type="scientific">marine metagenome</name>
    <dbReference type="NCBI Taxonomy" id="408172"/>
    <lineage>
        <taxon>unclassified sequences</taxon>
        <taxon>metagenomes</taxon>
        <taxon>ecological metagenomes</taxon>
    </lineage>
</organism>
<evidence type="ECO:0000313" key="2">
    <source>
        <dbReference type="EMBL" id="SVD97507.1"/>
    </source>
</evidence>
<protein>
    <recommendedName>
        <fullName evidence="1">Exonuclease domain-containing protein</fullName>
    </recommendedName>
</protein>
<dbReference type="InterPro" id="IPR012337">
    <property type="entry name" value="RNaseH-like_sf"/>
</dbReference>
<dbReference type="GO" id="GO:0003676">
    <property type="term" value="F:nucleic acid binding"/>
    <property type="evidence" value="ECO:0007669"/>
    <property type="project" value="InterPro"/>
</dbReference>
<dbReference type="SUPFAM" id="SSF53098">
    <property type="entry name" value="Ribonuclease H-like"/>
    <property type="match status" value="1"/>
</dbReference>
<dbReference type="PANTHER" id="PTHR30231">
    <property type="entry name" value="DNA POLYMERASE III SUBUNIT EPSILON"/>
    <property type="match status" value="1"/>
</dbReference>
<reference evidence="2" key="1">
    <citation type="submission" date="2018-05" db="EMBL/GenBank/DDBJ databases">
        <authorList>
            <person name="Lanie J.A."/>
            <person name="Ng W.-L."/>
            <person name="Kazmierczak K.M."/>
            <person name="Andrzejewski T.M."/>
            <person name="Davidsen T.M."/>
            <person name="Wayne K.J."/>
            <person name="Tettelin H."/>
            <person name="Glass J.I."/>
            <person name="Rusch D."/>
            <person name="Podicherti R."/>
            <person name="Tsui H.-C.T."/>
            <person name="Winkler M.E."/>
        </authorList>
    </citation>
    <scope>NUCLEOTIDE SEQUENCE</scope>
</reference>
<dbReference type="EMBL" id="UINC01185679">
    <property type="protein sequence ID" value="SVD97507.1"/>
    <property type="molecule type" value="Genomic_DNA"/>
</dbReference>
<dbReference type="CDD" id="cd06127">
    <property type="entry name" value="DEDDh"/>
    <property type="match status" value="1"/>
</dbReference>
<dbReference type="Gene3D" id="3.30.420.10">
    <property type="entry name" value="Ribonuclease H-like superfamily/Ribonuclease H"/>
    <property type="match status" value="1"/>
</dbReference>
<dbReference type="Pfam" id="PF00929">
    <property type="entry name" value="RNase_T"/>
    <property type="match status" value="1"/>
</dbReference>
<proteinExistence type="predicted"/>
<dbReference type="InterPro" id="IPR013520">
    <property type="entry name" value="Ribonucl_H"/>
</dbReference>
<dbReference type="InterPro" id="IPR036397">
    <property type="entry name" value="RNaseH_sf"/>
</dbReference>
<evidence type="ECO:0000259" key="1">
    <source>
        <dbReference type="Pfam" id="PF00929"/>
    </source>
</evidence>